<gene>
    <name evidence="1" type="ORF">B0H16DRAFT_467474</name>
</gene>
<sequence length="149" mass="17272">MALRGAPTVPSKTSAWPCAFRRTEAPAMEGRRDQRHCRRSCQNLWVQALGRLPTFRQRRSRAALWTAMSASVQPSASFYWRNWVSWTSRPVCRGKANRRLFDIHISRLPWKRNSSGSFCLQPASLYSSFPRIRPSQRKKIMHKPRSAGK</sequence>
<accession>A0AAD7KCX7</accession>
<reference evidence="1" key="1">
    <citation type="submission" date="2023-03" db="EMBL/GenBank/DDBJ databases">
        <title>Massive genome expansion in bonnet fungi (Mycena s.s.) driven by repeated elements and novel gene families across ecological guilds.</title>
        <authorList>
            <consortium name="Lawrence Berkeley National Laboratory"/>
            <person name="Harder C.B."/>
            <person name="Miyauchi S."/>
            <person name="Viragh M."/>
            <person name="Kuo A."/>
            <person name="Thoen E."/>
            <person name="Andreopoulos B."/>
            <person name="Lu D."/>
            <person name="Skrede I."/>
            <person name="Drula E."/>
            <person name="Henrissat B."/>
            <person name="Morin E."/>
            <person name="Kohler A."/>
            <person name="Barry K."/>
            <person name="LaButti K."/>
            <person name="Morin E."/>
            <person name="Salamov A."/>
            <person name="Lipzen A."/>
            <person name="Mereny Z."/>
            <person name="Hegedus B."/>
            <person name="Baldrian P."/>
            <person name="Stursova M."/>
            <person name="Weitz H."/>
            <person name="Taylor A."/>
            <person name="Grigoriev I.V."/>
            <person name="Nagy L.G."/>
            <person name="Martin F."/>
            <person name="Kauserud H."/>
        </authorList>
    </citation>
    <scope>NUCLEOTIDE SEQUENCE</scope>
    <source>
        <strain evidence="1">CBHHK182m</strain>
    </source>
</reference>
<protein>
    <submittedName>
        <fullName evidence="1">Uncharacterized protein</fullName>
    </submittedName>
</protein>
<comment type="caution">
    <text evidence="1">The sequence shown here is derived from an EMBL/GenBank/DDBJ whole genome shotgun (WGS) entry which is preliminary data.</text>
</comment>
<evidence type="ECO:0000313" key="1">
    <source>
        <dbReference type="EMBL" id="KAJ7782779.1"/>
    </source>
</evidence>
<dbReference type="AlphaFoldDB" id="A0AAD7KCX7"/>
<dbReference type="Proteomes" id="UP001215598">
    <property type="component" value="Unassembled WGS sequence"/>
</dbReference>
<keyword evidence="2" id="KW-1185">Reference proteome</keyword>
<evidence type="ECO:0000313" key="2">
    <source>
        <dbReference type="Proteomes" id="UP001215598"/>
    </source>
</evidence>
<name>A0AAD7KCX7_9AGAR</name>
<proteinExistence type="predicted"/>
<dbReference type="EMBL" id="JARKIB010000003">
    <property type="protein sequence ID" value="KAJ7782779.1"/>
    <property type="molecule type" value="Genomic_DNA"/>
</dbReference>
<organism evidence="1 2">
    <name type="scientific">Mycena metata</name>
    <dbReference type="NCBI Taxonomy" id="1033252"/>
    <lineage>
        <taxon>Eukaryota</taxon>
        <taxon>Fungi</taxon>
        <taxon>Dikarya</taxon>
        <taxon>Basidiomycota</taxon>
        <taxon>Agaricomycotina</taxon>
        <taxon>Agaricomycetes</taxon>
        <taxon>Agaricomycetidae</taxon>
        <taxon>Agaricales</taxon>
        <taxon>Marasmiineae</taxon>
        <taxon>Mycenaceae</taxon>
        <taxon>Mycena</taxon>
    </lineage>
</organism>